<comment type="caution">
    <text evidence="2">The sequence shown here is derived from an EMBL/GenBank/DDBJ whole genome shotgun (WGS) entry which is preliminary data.</text>
</comment>
<sequence length="293" mass="32607">MSTGQFTRGARVSTVLARKLGGELLRLRDRVGLTQPQAAEALSATAAKVAKMERGWVPFRDPDIKILCELYGVTDPKAVERLLSLARTDRERRKAKGWWNQYPELRSLVEYVALEDIATSIRTWQGAFVPGLLQTPDYARALAIGNADWDEPGEIERFVEAKVARQGRLTDSSPLELWTVVGEGALRQLVGGREVMRTQLEHLVEASRLPNVKLQVVPFLAGSHPGMTSAFSVVSFAEPGAMDVVYMDTTSSTLWLESEADAARHNTKFERIARNGLALHDSVELIERIRKEL</sequence>
<evidence type="ECO:0000313" key="3">
    <source>
        <dbReference type="Proteomes" id="UP000053669"/>
    </source>
</evidence>
<name>A0A117R0Z6_9ACTN</name>
<proteinExistence type="predicted"/>
<accession>A0A117R0Z6</accession>
<dbReference type="Gene3D" id="1.10.260.40">
    <property type="entry name" value="lambda repressor-like DNA-binding domains"/>
    <property type="match status" value="1"/>
</dbReference>
<dbReference type="SUPFAM" id="SSF47413">
    <property type="entry name" value="lambda repressor-like DNA-binding domains"/>
    <property type="match status" value="1"/>
</dbReference>
<dbReference type="InterPro" id="IPR010982">
    <property type="entry name" value="Lambda_DNA-bd_dom_sf"/>
</dbReference>
<keyword evidence="2" id="KW-0238">DNA-binding</keyword>
<evidence type="ECO:0000313" key="2">
    <source>
        <dbReference type="EMBL" id="KUN65068.1"/>
    </source>
</evidence>
<dbReference type="Pfam" id="PF13560">
    <property type="entry name" value="HTH_31"/>
    <property type="match status" value="1"/>
</dbReference>
<protein>
    <submittedName>
        <fullName evidence="2">DNA-binding protein</fullName>
    </submittedName>
</protein>
<organism evidence="2 3">
    <name type="scientific">Streptomyces canus</name>
    <dbReference type="NCBI Taxonomy" id="58343"/>
    <lineage>
        <taxon>Bacteria</taxon>
        <taxon>Bacillati</taxon>
        <taxon>Actinomycetota</taxon>
        <taxon>Actinomycetes</taxon>
        <taxon>Kitasatosporales</taxon>
        <taxon>Streptomycetaceae</taxon>
        <taxon>Streptomyces</taxon>
        <taxon>Streptomyces aurantiacus group</taxon>
    </lineage>
</organism>
<dbReference type="GO" id="GO:0003677">
    <property type="term" value="F:DNA binding"/>
    <property type="evidence" value="ECO:0007669"/>
    <property type="project" value="UniProtKB-KW"/>
</dbReference>
<dbReference type="AlphaFoldDB" id="A0A117R0Z6"/>
<dbReference type="STRING" id="58343.AQJ46_28605"/>
<dbReference type="Proteomes" id="UP000053669">
    <property type="component" value="Unassembled WGS sequence"/>
</dbReference>
<feature type="domain" description="DUF5753" evidence="1">
    <location>
        <begin position="110"/>
        <end position="288"/>
    </location>
</feature>
<gene>
    <name evidence="2" type="ORF">AQJ46_28605</name>
</gene>
<evidence type="ECO:0000259" key="1">
    <source>
        <dbReference type="Pfam" id="PF19054"/>
    </source>
</evidence>
<dbReference type="InterPro" id="IPR043917">
    <property type="entry name" value="DUF5753"/>
</dbReference>
<dbReference type="Pfam" id="PF19054">
    <property type="entry name" value="DUF5753"/>
    <property type="match status" value="1"/>
</dbReference>
<dbReference type="EMBL" id="LMWU01000028">
    <property type="protein sequence ID" value="KUN65068.1"/>
    <property type="molecule type" value="Genomic_DNA"/>
</dbReference>
<reference evidence="2 3" key="1">
    <citation type="submission" date="2015-10" db="EMBL/GenBank/DDBJ databases">
        <title>Draft genome sequence of Streptomyces canus DSM 40017, type strain for the species Streptomyces canus.</title>
        <authorList>
            <person name="Ruckert C."/>
            <person name="Winkler A."/>
            <person name="Kalinowski J."/>
            <person name="Kampfer P."/>
            <person name="Glaeser S."/>
        </authorList>
    </citation>
    <scope>NUCLEOTIDE SEQUENCE [LARGE SCALE GENOMIC DNA]</scope>
    <source>
        <strain evidence="2 3">DSM 40017</strain>
    </source>
</reference>
<dbReference type="RefSeq" id="WP_059208294.1">
    <property type="nucleotide sequence ID" value="NZ_KQ948664.1"/>
</dbReference>